<dbReference type="Proteomes" id="UP001054945">
    <property type="component" value="Unassembled WGS sequence"/>
</dbReference>
<organism evidence="1 2">
    <name type="scientific">Caerostris extrusa</name>
    <name type="common">Bark spider</name>
    <name type="synonym">Caerostris bankana</name>
    <dbReference type="NCBI Taxonomy" id="172846"/>
    <lineage>
        <taxon>Eukaryota</taxon>
        <taxon>Metazoa</taxon>
        <taxon>Ecdysozoa</taxon>
        <taxon>Arthropoda</taxon>
        <taxon>Chelicerata</taxon>
        <taxon>Arachnida</taxon>
        <taxon>Araneae</taxon>
        <taxon>Araneomorphae</taxon>
        <taxon>Entelegynae</taxon>
        <taxon>Araneoidea</taxon>
        <taxon>Araneidae</taxon>
        <taxon>Caerostris</taxon>
    </lineage>
</organism>
<proteinExistence type="predicted"/>
<dbReference type="EMBL" id="BPLR01001863">
    <property type="protein sequence ID" value="GIX67250.1"/>
    <property type="molecule type" value="Genomic_DNA"/>
</dbReference>
<evidence type="ECO:0000313" key="1">
    <source>
        <dbReference type="EMBL" id="GIX67250.1"/>
    </source>
</evidence>
<dbReference type="AlphaFoldDB" id="A0AAV4M5Y2"/>
<sequence>MTWQVVRKHAISIRGVEAEEAPSRLLPVPKSEAAAYISSFSDSRRAGSQTNRLSYTWLDNRDIYSFLGLSGDFWRTAAPKENYSRE</sequence>
<accession>A0AAV4M5Y2</accession>
<protein>
    <submittedName>
        <fullName evidence="1">Uncharacterized protein</fullName>
    </submittedName>
</protein>
<keyword evidence="2" id="KW-1185">Reference proteome</keyword>
<gene>
    <name evidence="1" type="ORF">CEXT_382831</name>
</gene>
<name>A0AAV4M5Y2_CAEEX</name>
<evidence type="ECO:0000313" key="2">
    <source>
        <dbReference type="Proteomes" id="UP001054945"/>
    </source>
</evidence>
<reference evidence="1 2" key="1">
    <citation type="submission" date="2021-06" db="EMBL/GenBank/DDBJ databases">
        <title>Caerostris extrusa draft genome.</title>
        <authorList>
            <person name="Kono N."/>
            <person name="Arakawa K."/>
        </authorList>
    </citation>
    <scope>NUCLEOTIDE SEQUENCE [LARGE SCALE GENOMIC DNA]</scope>
</reference>
<comment type="caution">
    <text evidence="1">The sequence shown here is derived from an EMBL/GenBank/DDBJ whole genome shotgun (WGS) entry which is preliminary data.</text>
</comment>